<protein>
    <submittedName>
        <fullName evidence="1">Uncharacterized protein</fullName>
    </submittedName>
</protein>
<dbReference type="EMBL" id="JACAZF010000003">
    <property type="protein sequence ID" value="KAF7310315.1"/>
    <property type="molecule type" value="Genomic_DNA"/>
</dbReference>
<reference evidence="1" key="1">
    <citation type="submission" date="2020-05" db="EMBL/GenBank/DDBJ databases">
        <title>Mycena genomes resolve the evolution of fungal bioluminescence.</title>
        <authorList>
            <person name="Tsai I.J."/>
        </authorList>
    </citation>
    <scope>NUCLEOTIDE SEQUENCE</scope>
    <source>
        <strain evidence="1">171206Taipei</strain>
    </source>
</reference>
<evidence type="ECO:0000313" key="1">
    <source>
        <dbReference type="EMBL" id="KAF7310315.1"/>
    </source>
</evidence>
<dbReference type="AlphaFoldDB" id="A0A8H6T6H2"/>
<dbReference type="Proteomes" id="UP000636479">
    <property type="component" value="Unassembled WGS sequence"/>
</dbReference>
<organism evidence="1 2">
    <name type="scientific">Mycena indigotica</name>
    <dbReference type="NCBI Taxonomy" id="2126181"/>
    <lineage>
        <taxon>Eukaryota</taxon>
        <taxon>Fungi</taxon>
        <taxon>Dikarya</taxon>
        <taxon>Basidiomycota</taxon>
        <taxon>Agaricomycotina</taxon>
        <taxon>Agaricomycetes</taxon>
        <taxon>Agaricomycetidae</taxon>
        <taxon>Agaricales</taxon>
        <taxon>Marasmiineae</taxon>
        <taxon>Mycenaceae</taxon>
        <taxon>Mycena</taxon>
    </lineage>
</organism>
<proteinExistence type="predicted"/>
<dbReference type="OrthoDB" id="3145912at2759"/>
<dbReference type="RefSeq" id="XP_037223765.1">
    <property type="nucleotide sequence ID" value="XM_037360880.1"/>
</dbReference>
<comment type="caution">
    <text evidence="1">The sequence shown here is derived from an EMBL/GenBank/DDBJ whole genome shotgun (WGS) entry which is preliminary data.</text>
</comment>
<evidence type="ECO:0000313" key="2">
    <source>
        <dbReference type="Proteomes" id="UP000636479"/>
    </source>
</evidence>
<name>A0A8H6T6H2_9AGAR</name>
<accession>A0A8H6T6H2</accession>
<keyword evidence="2" id="KW-1185">Reference proteome</keyword>
<gene>
    <name evidence="1" type="ORF">MIND_00405600</name>
</gene>
<dbReference type="GeneID" id="59343396"/>
<sequence length="321" mass="36112">MQESISSPPIVSLPVEMELTIFELAALFLPKDIPKLVLVAKRVREWVEPLLYRTLVFTSEDCPALAELPSCDWDEFTEMVATKGRDFLGRAVRNVLAPRFTDADVRAVVDACSGLENLYLIWGSFWQHCLVRTHAPNESHASLPSPRPVLKLRRLYGQLEYLVDVDRTDFATTPLFAHVTHLELFSDPFESDTLDDAVRGYERVLAMPALTHLAIGSNGDDFRAGVYEELLGGSASTQLCLFVVLLDGVALIESITPPRALTRDPRFVVNRPTDVRKSAADWQYGCLRAEDYWARAERFVAQRRAGEIPENEYFLPSSSSH</sequence>